<dbReference type="PANTHER" id="PTHR45615:SF66">
    <property type="entry name" value="CARD DOMAIN-CONTAINING PROTEIN"/>
    <property type="match status" value="1"/>
</dbReference>
<sequence length="2370" mass="253789">MLVPGKPVPIDVTMHGFSCRNALAAMSIGHLPALHTLFVGLVDARRLMLDWQIVATPDGWLHVPTLLAACGSHLPAAWEAYIVGDVDAQEWLPYSSGDIFQVESRPTDAANHAASAYDSQVQEDAGAASTQPIADSSFTARHPETAGAGASNGLPPAGQGGVQRALPEPTDHAPARPADVPVPSSDDAAVRSAATSDYVATALLHARGDKCRSPALQDFHRSGIGFYTSGSLSKTKPLLLRSEGQRAATAVCIGICGLLCCMAAGPGHEGQELQSFAGCLALSTIYQAHRKLLPACLFVFMLMSCTTVTATSTWHPALYNAKIHAGESMCELSPVSSSSIVVPPPATRIRLIPTPCNGRSPRSADLYHPSPLRTLLEESLQASDNRAMFLAATLLDTLVEHFAASPVATASEADELFGATTTRPVLHLDELVPLGHEDPSPNTFASSVASQPALPPLLDLKPISASAASISTSSQPVLIGATPLGFAWNDLGSLFDFHPETKPWSAFFPVQHPKSRQVQAAMQILREDHPAGQVYCYTDGSFYPGTATRPAALGWACMFVDATHGRCAWVAGPVPAWLLSEERPSAFLAECAALIFGKVIAATVQRTFGLIFRSDCQAAIGIAAGTAAHRDSAIPSALANASAFCRYTHPHRDTTEYVPGHSGHFFNEVVDEIAKWGAQQQPSVYPPLQVGGTLHSWLTGGARALSWAGLAFQSLCGNWSAPPLHGDLGTDQDHAGLSPFQLVEPFIPSGTITRPHDLGTDTHLQFQATVVSYNTLSLGASLEDAQGKGHEGPGLQYRPGRAAILAEQLHNIGATIVALQETRCPEGRTTIGKYIRLSAGAVKGQLGPPIGEQADLREFGQHLGASKAVCFLAWRGDATMADNSSEDNPLRCAWMRRATFSALALRYQLAKTCRALRGACRADRDFYVSELARQVASNPSSEVFAALHRLLCHKRKKPFAPEPLPRLIDANGETCPDAEAANNRWREYFGAMEGGTAMDFHSLPVAILASPPPSASWPAPACAGQLPSVADLQKVMVCTKAGKAPGPDGIPGMLLKHFAPDMSILTYPLLLKLALRGCESVGFKGGLAVKFWKGKGSKQEASSYRQILLMSNLAKSVHQALRPALRDLFTERAPALQLGGKPGCSVVYGAHITRSFLRWQSTLHNSCFILFTDIASAFYSVVRQLVAKAPTQLAQPLLEGADLTLDDLEALRCHLEDDSALTQIGASSWLEALSQQLTQDTWFLLQHDHFPVLTSKGTRPGSSWADLLFAFVVKKITDRRDALLAEASPRATAPLVPADCAKTLHPCDLEQGLRPLTDLTWADDIATMRVVTSASQLLVGVKTTIGASCDAFSEHGFRLSYGPRKTAALAQPAGTGARDARRVMFGAKGCQGKYKSLRPWMGYTEATTTTHTEAHPQAPPDFVPGYLQPGEGIDYDAAISAPLLHELSNLDTCEEDCVWEVVSSHIAPIEVLRCTVRQWAQDSQLPDAAATAHNMLLLLDPDLLGETQAKPSPRVTFDDAADKVWAPMPPTVIRLVGKGPPCKLVEPPAVILPPSGHCSLTLRQATAYATWLEQACAAVASCLSPTAAAPVSVSCKRLEFGLGIASSWLRAAGATFHADGLDFAKAEIAQLNAQAEQQKSIFADQVAAVEQRLSQAEQDAAAKSAEAERTAQELAKLQEQVFQVNSDSSSVVAEYERKRQELNRTQTDLATAKYQLELSQAALQRLQLESQSAQKAAQDAQVAKDEAVAKLDPSNVVSQQRVEEAQLGVTTGDLASTKSDLEAARKEASTAQAQLATTASDLAATKTELDSTKAELSTAKSEATTTADALASTKADLASSQEQATALSASVAEKEAQISSLQSELAKAQEEHEGTKAGLESSKKDAETAHAEKHSAKQEMEAVKAEHEAAKEELAKHKAELSEAKAAALDASQVLESIRSQAGSELAETKKTIEELQDVVKMHEATIGLKDEAAARPSLLWTPNSKYAVPMWVQNAASVANKRCRFEDKLQKLEHHLKVFYRPLTSTGLHSLSLTKRDSEAEAVFHNPMWYIVHLLKAVDANGIAFYKEIEAEKSRANLAETIAQTRQGEVEMAQKLAEKAKAALQSVRQELDTAIMVRSAAAVVAGNCLVAATLIDSWLPWRTTSSGNQTGLPSTGEPPSPPIMGDPPQGATSTSTTSVWWGEWNFRVLLGWTNLMVFSTPEQKGSLGTDGGWALYLLDKVGVISFGRYWPVAGWTALATLVIGLLTENAEKFRLEAQKARQAEQQAKIAEQEALLKLRKAGGSPTGTESPTASPRGLPEIGDDPQLVELKKQLAAQKEEAEKAKDELEKLRALQEPAKQEEVFPEAVKEPVAPAAVLEEEMGLPGAVN</sequence>
<feature type="compositionally biased region" description="Polar residues" evidence="2">
    <location>
        <begin position="117"/>
        <end position="139"/>
    </location>
</feature>
<keyword evidence="1" id="KW-0175">Coiled coil</keyword>
<evidence type="ECO:0000313" key="4">
    <source>
        <dbReference type="EMBL" id="OLP81600.1"/>
    </source>
</evidence>
<accession>A0A1Q9CFA1</accession>
<dbReference type="InterPro" id="IPR036397">
    <property type="entry name" value="RNaseH_sf"/>
</dbReference>
<keyword evidence="5" id="KW-1185">Reference proteome</keyword>
<feature type="region of interest" description="Disordered" evidence="2">
    <location>
        <begin position="111"/>
        <end position="189"/>
    </location>
</feature>
<dbReference type="InterPro" id="IPR002156">
    <property type="entry name" value="RNaseH_domain"/>
</dbReference>
<proteinExistence type="predicted"/>
<reference evidence="4 5" key="1">
    <citation type="submission" date="2016-02" db="EMBL/GenBank/DDBJ databases">
        <title>Genome analysis of coral dinoflagellate symbionts highlights evolutionary adaptations to a symbiotic lifestyle.</title>
        <authorList>
            <person name="Aranda M."/>
            <person name="Li Y."/>
            <person name="Liew Y.J."/>
            <person name="Baumgarten S."/>
            <person name="Simakov O."/>
            <person name="Wilson M."/>
            <person name="Piel J."/>
            <person name="Ashoor H."/>
            <person name="Bougouffa S."/>
            <person name="Bajic V.B."/>
            <person name="Ryu T."/>
            <person name="Ravasi T."/>
            <person name="Bayer T."/>
            <person name="Micklem G."/>
            <person name="Kim H."/>
            <person name="Bhak J."/>
            <person name="Lajeunesse T.C."/>
            <person name="Voolstra C.R."/>
        </authorList>
    </citation>
    <scope>NUCLEOTIDE SEQUENCE [LARGE SCALE GENOMIC DNA]</scope>
    <source>
        <strain evidence="4 5">CCMP2467</strain>
    </source>
</reference>
<evidence type="ECO:0000256" key="1">
    <source>
        <dbReference type="SAM" id="Coils"/>
    </source>
</evidence>
<dbReference type="Gene3D" id="1.10.287.1490">
    <property type="match status" value="1"/>
</dbReference>
<feature type="coiled-coil region" evidence="1">
    <location>
        <begin position="1621"/>
        <end position="1743"/>
    </location>
</feature>
<dbReference type="OrthoDB" id="10065625at2759"/>
<dbReference type="Proteomes" id="UP000186817">
    <property type="component" value="Unassembled WGS sequence"/>
</dbReference>
<feature type="compositionally biased region" description="Pro residues" evidence="2">
    <location>
        <begin position="2157"/>
        <end position="2166"/>
    </location>
</feature>
<name>A0A1Q9CFA1_SYMMI</name>
<organism evidence="4 5">
    <name type="scientific">Symbiodinium microadriaticum</name>
    <name type="common">Dinoflagellate</name>
    <name type="synonym">Zooxanthella microadriatica</name>
    <dbReference type="NCBI Taxonomy" id="2951"/>
    <lineage>
        <taxon>Eukaryota</taxon>
        <taxon>Sar</taxon>
        <taxon>Alveolata</taxon>
        <taxon>Dinophyceae</taxon>
        <taxon>Suessiales</taxon>
        <taxon>Symbiodiniaceae</taxon>
        <taxon>Symbiodinium</taxon>
    </lineage>
</organism>
<dbReference type="EMBL" id="LSRX01001266">
    <property type="protein sequence ID" value="OLP81600.1"/>
    <property type="molecule type" value="Genomic_DNA"/>
</dbReference>
<dbReference type="InterPro" id="IPR012337">
    <property type="entry name" value="RNaseH-like_sf"/>
</dbReference>
<gene>
    <name evidence="4" type="primary">MFP1</name>
    <name evidence="4" type="ORF">AK812_SmicGene37850</name>
</gene>
<dbReference type="SUPFAM" id="SSF53098">
    <property type="entry name" value="Ribonuclease H-like"/>
    <property type="match status" value="1"/>
</dbReference>
<comment type="caution">
    <text evidence="4">The sequence shown here is derived from an EMBL/GenBank/DDBJ whole genome shotgun (WGS) entry which is preliminary data.</text>
</comment>
<dbReference type="PANTHER" id="PTHR45615">
    <property type="entry name" value="MYOSIN HEAVY CHAIN, NON-MUSCLE"/>
    <property type="match status" value="1"/>
</dbReference>
<feature type="coiled-coil region" evidence="1">
    <location>
        <begin position="2254"/>
        <end position="2281"/>
    </location>
</feature>
<feature type="coiled-coil region" evidence="1">
    <location>
        <begin position="2308"/>
        <end position="2342"/>
    </location>
</feature>
<feature type="region of interest" description="Disordered" evidence="2">
    <location>
        <begin position="2281"/>
        <end position="2304"/>
    </location>
</feature>
<feature type="region of interest" description="Disordered" evidence="2">
    <location>
        <begin position="1862"/>
        <end position="1916"/>
    </location>
</feature>
<dbReference type="GO" id="GO:0003676">
    <property type="term" value="F:nucleic acid binding"/>
    <property type="evidence" value="ECO:0007669"/>
    <property type="project" value="InterPro"/>
</dbReference>
<feature type="domain" description="RNase H type-1" evidence="3">
    <location>
        <begin position="530"/>
        <end position="679"/>
    </location>
</feature>
<evidence type="ECO:0000313" key="5">
    <source>
        <dbReference type="Proteomes" id="UP000186817"/>
    </source>
</evidence>
<evidence type="ECO:0000259" key="3">
    <source>
        <dbReference type="PROSITE" id="PS50879"/>
    </source>
</evidence>
<dbReference type="PROSITE" id="PS50879">
    <property type="entry name" value="RNASE_H_1"/>
    <property type="match status" value="1"/>
</dbReference>
<feature type="region of interest" description="Disordered" evidence="2">
    <location>
        <begin position="2147"/>
        <end position="2177"/>
    </location>
</feature>
<protein>
    <submittedName>
        <fullName evidence="4">MAR-binding filament-like protein 1</fullName>
    </submittedName>
</protein>
<dbReference type="Gene3D" id="3.30.420.10">
    <property type="entry name" value="Ribonuclease H-like superfamily/Ribonuclease H"/>
    <property type="match status" value="1"/>
</dbReference>
<evidence type="ECO:0000256" key="2">
    <source>
        <dbReference type="SAM" id="MobiDB-lite"/>
    </source>
</evidence>
<feature type="compositionally biased region" description="Basic and acidic residues" evidence="2">
    <location>
        <begin position="1867"/>
        <end position="1916"/>
    </location>
</feature>
<dbReference type="GO" id="GO:0004523">
    <property type="term" value="F:RNA-DNA hybrid ribonuclease activity"/>
    <property type="evidence" value="ECO:0007669"/>
    <property type="project" value="InterPro"/>
</dbReference>